<reference evidence="3" key="1">
    <citation type="submission" date="2016-07" db="EMBL/GenBank/DDBJ databases">
        <title>Nontailed viruses are major unrecognized killers of bacteria in the ocean.</title>
        <authorList>
            <person name="Kauffman K."/>
            <person name="Hussain F."/>
            <person name="Yang J."/>
            <person name="Arevalo P."/>
            <person name="Brown J."/>
            <person name="Cutler M."/>
            <person name="Kelly L."/>
            <person name="Polz M.F."/>
        </authorList>
    </citation>
    <scope>NUCLEOTIDE SEQUENCE [LARGE SCALE GENOMIC DNA]</scope>
    <source>
        <strain evidence="3">10N.286.55.C1</strain>
    </source>
</reference>
<protein>
    <recommendedName>
        <fullName evidence="4">Oligosaccharide repeat unit polymerase</fullName>
    </recommendedName>
</protein>
<keyword evidence="1" id="KW-0812">Transmembrane</keyword>
<feature type="transmembrane region" description="Helical" evidence="1">
    <location>
        <begin position="18"/>
        <end position="37"/>
    </location>
</feature>
<evidence type="ECO:0000313" key="2">
    <source>
        <dbReference type="EMBL" id="PME72263.1"/>
    </source>
</evidence>
<name>A0A2N7C6I1_9VIBR</name>
<evidence type="ECO:0000256" key="1">
    <source>
        <dbReference type="SAM" id="Phobius"/>
    </source>
</evidence>
<keyword evidence="1" id="KW-1133">Transmembrane helix</keyword>
<feature type="transmembrane region" description="Helical" evidence="1">
    <location>
        <begin position="200"/>
        <end position="219"/>
    </location>
</feature>
<feature type="transmembrane region" description="Helical" evidence="1">
    <location>
        <begin position="88"/>
        <end position="105"/>
    </location>
</feature>
<dbReference type="Proteomes" id="UP000235778">
    <property type="component" value="Unassembled WGS sequence"/>
</dbReference>
<evidence type="ECO:0000313" key="3">
    <source>
        <dbReference type="Proteomes" id="UP000235778"/>
    </source>
</evidence>
<keyword evidence="1" id="KW-0472">Membrane</keyword>
<gene>
    <name evidence="2" type="ORF">BCV30_21880</name>
</gene>
<evidence type="ECO:0008006" key="4">
    <source>
        <dbReference type="Google" id="ProtNLM"/>
    </source>
</evidence>
<feature type="transmembrane region" description="Helical" evidence="1">
    <location>
        <begin position="239"/>
        <end position="272"/>
    </location>
</feature>
<dbReference type="EMBL" id="MCSI01000031">
    <property type="protein sequence ID" value="PME72263.1"/>
    <property type="molecule type" value="Genomic_DNA"/>
</dbReference>
<dbReference type="RefSeq" id="WP_102483495.1">
    <property type="nucleotide sequence ID" value="NZ_MCSO01000057.1"/>
</dbReference>
<feature type="transmembrane region" description="Helical" evidence="1">
    <location>
        <begin position="44"/>
        <end position="76"/>
    </location>
</feature>
<proteinExistence type="predicted"/>
<accession>A0A2N7C6I1</accession>
<sequence length="279" mass="31771">MAGVPRELLLTEYGRGGLFYMVMSGIFKILCPATIFFSCGKKNIAIAFVGVVLSITIVASRSELSFSIYFLLVLFIHGMTKQDIIKTSKFICLFVFMAIVSTIFLQNRPMSDSLDAVYDIASVFFTYKAYSFHLAKFAIEASSHFENVFFSFFGFPFDSVLRKTFGKSIPIDSDFISNVRYLGVNPSTSRPYLANIMYPWWSWFYGSLGFLGLIIKALYTYVILVTSDRLRMPLTTSYVMFYILFGTTVSHPIMTITHFSSFILVVLLDFAMKNKIKLR</sequence>
<comment type="caution">
    <text evidence="2">The sequence shown here is derived from an EMBL/GenBank/DDBJ whole genome shotgun (WGS) entry which is preliminary data.</text>
</comment>
<dbReference type="AlphaFoldDB" id="A0A2N7C6I1"/>
<organism evidence="2 3">
    <name type="scientific">Vibrio lentus</name>
    <dbReference type="NCBI Taxonomy" id="136468"/>
    <lineage>
        <taxon>Bacteria</taxon>
        <taxon>Pseudomonadati</taxon>
        <taxon>Pseudomonadota</taxon>
        <taxon>Gammaproteobacteria</taxon>
        <taxon>Vibrionales</taxon>
        <taxon>Vibrionaceae</taxon>
        <taxon>Vibrio</taxon>
    </lineage>
</organism>